<dbReference type="GO" id="GO:0035336">
    <property type="term" value="P:long-chain fatty-acyl-CoA metabolic process"/>
    <property type="evidence" value="ECO:0007669"/>
    <property type="project" value="TreeGrafter"/>
</dbReference>
<dbReference type="GO" id="GO:0102965">
    <property type="term" value="F:alcohol-forming long-chain fatty acyl-CoA reductase activity"/>
    <property type="evidence" value="ECO:0007669"/>
    <property type="project" value="UniProtKB-EC"/>
</dbReference>
<dbReference type="InterPro" id="IPR026055">
    <property type="entry name" value="FAR"/>
</dbReference>
<keyword evidence="4" id="KW-1185">Reference proteome</keyword>
<comment type="catalytic activity">
    <reaction evidence="1">
        <text>a long-chain fatty acyl-CoA + 2 NADPH + 2 H(+) = a long-chain primary fatty alcohol + 2 NADP(+) + CoA</text>
        <dbReference type="Rhea" id="RHEA:52716"/>
        <dbReference type="ChEBI" id="CHEBI:15378"/>
        <dbReference type="ChEBI" id="CHEBI:57287"/>
        <dbReference type="ChEBI" id="CHEBI:57783"/>
        <dbReference type="ChEBI" id="CHEBI:58349"/>
        <dbReference type="ChEBI" id="CHEBI:77396"/>
        <dbReference type="ChEBI" id="CHEBI:83139"/>
        <dbReference type="EC" id="1.2.1.84"/>
    </reaction>
</comment>
<name>A0AAV1JCM6_9NEOP</name>
<dbReference type="AlphaFoldDB" id="A0AAV1JCM6"/>
<dbReference type="InterPro" id="IPR036291">
    <property type="entry name" value="NAD(P)-bd_dom_sf"/>
</dbReference>
<dbReference type="Proteomes" id="UP001497472">
    <property type="component" value="Unassembled WGS sequence"/>
</dbReference>
<dbReference type="GO" id="GO:0005777">
    <property type="term" value="C:peroxisome"/>
    <property type="evidence" value="ECO:0007669"/>
    <property type="project" value="TreeGrafter"/>
</dbReference>
<dbReference type="GO" id="GO:0080019">
    <property type="term" value="F:alcohol-forming very long-chain fatty acyl-CoA reductase activity"/>
    <property type="evidence" value="ECO:0007669"/>
    <property type="project" value="InterPro"/>
</dbReference>
<dbReference type="CDD" id="cd05236">
    <property type="entry name" value="FAR-N_SDR_e"/>
    <property type="match status" value="1"/>
</dbReference>
<dbReference type="EC" id="1.2.1.84" evidence="1"/>
<comment type="similarity">
    <text evidence="1">Belongs to the fatty acyl-CoA reductase family.</text>
</comment>
<dbReference type="SUPFAM" id="SSF51735">
    <property type="entry name" value="NAD(P)-binding Rossmann-fold domains"/>
    <property type="match status" value="1"/>
</dbReference>
<keyword evidence="1" id="KW-0443">Lipid metabolism</keyword>
<comment type="function">
    <text evidence="1">Catalyzes the reduction of fatty acyl-CoA to fatty alcohols.</text>
</comment>
<accession>A0AAV1JCM6</accession>
<dbReference type="PANTHER" id="PTHR11011">
    <property type="entry name" value="MALE STERILITY PROTEIN 2-RELATED"/>
    <property type="match status" value="1"/>
</dbReference>
<dbReference type="InterPro" id="IPR013120">
    <property type="entry name" value="FAR_NAD-bd"/>
</dbReference>
<evidence type="ECO:0000313" key="3">
    <source>
        <dbReference type="EMBL" id="CAK1546366.1"/>
    </source>
</evidence>
<comment type="caution">
    <text evidence="3">The sequence shown here is derived from an EMBL/GenBank/DDBJ whole genome shotgun (WGS) entry which is preliminary data.</text>
</comment>
<keyword evidence="1" id="KW-0560">Oxidoreductase</keyword>
<dbReference type="Gene3D" id="3.40.50.720">
    <property type="entry name" value="NAD(P)-binding Rossmann-like Domain"/>
    <property type="match status" value="1"/>
</dbReference>
<dbReference type="EMBL" id="CAVLEF010000008">
    <property type="protein sequence ID" value="CAK1546366.1"/>
    <property type="molecule type" value="Genomic_DNA"/>
</dbReference>
<evidence type="ECO:0000259" key="2">
    <source>
        <dbReference type="Pfam" id="PF07993"/>
    </source>
</evidence>
<evidence type="ECO:0000256" key="1">
    <source>
        <dbReference type="RuleBase" id="RU363097"/>
    </source>
</evidence>
<evidence type="ECO:0000313" key="4">
    <source>
        <dbReference type="Proteomes" id="UP001497472"/>
    </source>
</evidence>
<proteinExistence type="inferred from homology"/>
<dbReference type="PANTHER" id="PTHR11011:SF118">
    <property type="entry name" value="FATTY ACYL-COA REDUCTASE"/>
    <property type="match status" value="1"/>
</dbReference>
<organism evidence="3 4">
    <name type="scientific">Leptosia nina</name>
    <dbReference type="NCBI Taxonomy" id="320188"/>
    <lineage>
        <taxon>Eukaryota</taxon>
        <taxon>Metazoa</taxon>
        <taxon>Ecdysozoa</taxon>
        <taxon>Arthropoda</taxon>
        <taxon>Hexapoda</taxon>
        <taxon>Insecta</taxon>
        <taxon>Pterygota</taxon>
        <taxon>Neoptera</taxon>
        <taxon>Endopterygota</taxon>
        <taxon>Lepidoptera</taxon>
        <taxon>Glossata</taxon>
        <taxon>Ditrysia</taxon>
        <taxon>Papilionoidea</taxon>
        <taxon>Pieridae</taxon>
        <taxon>Pierinae</taxon>
        <taxon>Leptosia</taxon>
    </lineage>
</organism>
<gene>
    <name evidence="3" type="ORF">LNINA_LOCUS5943</name>
</gene>
<keyword evidence="1" id="KW-0444">Lipid biosynthesis</keyword>
<protein>
    <recommendedName>
        <fullName evidence="1">Fatty acyl-CoA reductase</fullName>
        <ecNumber evidence="1">1.2.1.84</ecNumber>
    </recommendedName>
</protein>
<dbReference type="Pfam" id="PF07993">
    <property type="entry name" value="NAD_binding_4"/>
    <property type="match status" value="1"/>
</dbReference>
<feature type="domain" description="Thioester reductase (TE)" evidence="2">
    <location>
        <begin position="16"/>
        <end position="267"/>
    </location>
</feature>
<reference evidence="3 4" key="1">
    <citation type="submission" date="2023-11" db="EMBL/GenBank/DDBJ databases">
        <authorList>
            <person name="Okamura Y."/>
        </authorList>
    </citation>
    <scope>NUCLEOTIDE SEQUENCE [LARGE SCALE GENOMIC DNA]</scope>
</reference>
<keyword evidence="1" id="KW-0521">NADP</keyword>
<sequence>MSTVAEYYAEKNVLVSGGTGFVGKVLVQKLLQSCPEIGRVYLLMRPRRGIGAKCRLSRFISSKVFDNIRSRPHIFEKLHLIRGDLLLENLGISDEDAQLLRDDCHVVFHCAANVKFDAPLREAVDMNVVGSHRMLELAKSMKNLEVFVHLSTTYCRADLPVLEETLYPTKHDPLEVIRVTRWLDAETLQHLESKLISPQPTTYSYTKCLAESLVSQYEGCFPIAIARPSIVTASLREPFPGWVDNMNGPTGIIVGAGKGPPSKITPKLTCVKTLAIRFK</sequence>